<evidence type="ECO:0000256" key="1">
    <source>
        <dbReference type="SAM" id="MobiDB-lite"/>
    </source>
</evidence>
<feature type="compositionally biased region" description="Pro residues" evidence="1">
    <location>
        <begin position="88"/>
        <end position="105"/>
    </location>
</feature>
<feature type="region of interest" description="Disordered" evidence="1">
    <location>
        <begin position="80"/>
        <end position="114"/>
    </location>
</feature>
<feature type="transmembrane region" description="Helical" evidence="2">
    <location>
        <begin position="12"/>
        <end position="31"/>
    </location>
</feature>
<comment type="caution">
    <text evidence="3">The sequence shown here is derived from an EMBL/GenBank/DDBJ whole genome shotgun (WGS) entry which is preliminary data.</text>
</comment>
<keyword evidence="2" id="KW-1133">Transmembrane helix</keyword>
<keyword evidence="2" id="KW-0472">Membrane</keyword>
<evidence type="ECO:0000313" key="4">
    <source>
        <dbReference type="Proteomes" id="UP001608902"/>
    </source>
</evidence>
<evidence type="ECO:0000313" key="3">
    <source>
        <dbReference type="EMBL" id="MFH4977588.1"/>
    </source>
</evidence>
<dbReference type="AlphaFoldDB" id="A0ABD6EC30"/>
<protein>
    <submittedName>
        <fullName evidence="3">Uncharacterized protein</fullName>
    </submittedName>
</protein>
<proteinExistence type="predicted"/>
<dbReference type="EMBL" id="JBGFUD010002431">
    <property type="protein sequence ID" value="MFH4977588.1"/>
    <property type="molecule type" value="Genomic_DNA"/>
</dbReference>
<keyword evidence="4" id="KW-1185">Reference proteome</keyword>
<keyword evidence="2" id="KW-0812">Transmembrane</keyword>
<evidence type="ECO:0000256" key="2">
    <source>
        <dbReference type="SAM" id="Phobius"/>
    </source>
</evidence>
<accession>A0ABD6EC30</accession>
<name>A0ABD6EC30_9BILA</name>
<dbReference type="Proteomes" id="UP001608902">
    <property type="component" value="Unassembled WGS sequence"/>
</dbReference>
<organism evidence="3 4">
    <name type="scientific">Gnathostoma spinigerum</name>
    <dbReference type="NCBI Taxonomy" id="75299"/>
    <lineage>
        <taxon>Eukaryota</taxon>
        <taxon>Metazoa</taxon>
        <taxon>Ecdysozoa</taxon>
        <taxon>Nematoda</taxon>
        <taxon>Chromadorea</taxon>
        <taxon>Rhabditida</taxon>
        <taxon>Spirurina</taxon>
        <taxon>Gnathostomatomorpha</taxon>
        <taxon>Gnathostomatoidea</taxon>
        <taxon>Gnathostomatidae</taxon>
        <taxon>Gnathostoma</taxon>
    </lineage>
</organism>
<reference evidence="3 4" key="1">
    <citation type="submission" date="2024-08" db="EMBL/GenBank/DDBJ databases">
        <title>Gnathostoma spinigerum genome.</title>
        <authorList>
            <person name="Gonzalez-Bertolin B."/>
            <person name="Monzon S."/>
            <person name="Zaballos A."/>
            <person name="Jimenez P."/>
            <person name="Dekumyoy P."/>
            <person name="Varona S."/>
            <person name="Cuesta I."/>
            <person name="Sumanam S."/>
            <person name="Adisakwattana P."/>
            <person name="Gasser R.B."/>
            <person name="Hernandez-Gonzalez A."/>
            <person name="Young N.D."/>
            <person name="Perteguer M.J."/>
        </authorList>
    </citation>
    <scope>NUCLEOTIDE SEQUENCE [LARGE SCALE GENOMIC DNA]</scope>
    <source>
        <strain evidence="3">AL3</strain>
        <tissue evidence="3">Liver</tissue>
    </source>
</reference>
<sequence length="132" mass="14516">MWKLVTRVMGWLAQVFCISVVALFILLVQIMKRIISCGLSSQTAESDLPIVVSRSALPITRTIVRRRTENGAIQELDVSKHPHVLYSDPPPPYPGLPSASPPDPPSYDNLPGSANGYWSLRPPAEAALPMKR</sequence>
<gene>
    <name evidence="3" type="ORF">AB6A40_004297</name>
</gene>